<dbReference type="Pfam" id="PF01593">
    <property type="entry name" value="Amino_oxidase"/>
    <property type="match status" value="1"/>
</dbReference>
<sequence>MIKVLVTVPLAVLQSDRITFVPELPPSKRASLKRLGAGLIEKVTHLLISRCVVLHRCHISWADFFSFAISTVGIIKEVIGWAIKY</sequence>
<reference evidence="3" key="1">
    <citation type="submission" date="2017-02" db="UniProtKB">
        <authorList>
            <consortium name="WormBaseParasite"/>
        </authorList>
    </citation>
    <scope>IDENTIFICATION</scope>
</reference>
<name>A0A0M3HLH0_ASCLU</name>
<evidence type="ECO:0000313" key="2">
    <source>
        <dbReference type="Proteomes" id="UP000036681"/>
    </source>
</evidence>
<dbReference type="AlphaFoldDB" id="A0A0M3HLH0"/>
<dbReference type="InterPro" id="IPR002937">
    <property type="entry name" value="Amino_oxidase"/>
</dbReference>
<accession>A0A0M3HLH0</accession>
<feature type="domain" description="Amine oxidase" evidence="1">
    <location>
        <begin position="4"/>
        <end position="45"/>
    </location>
</feature>
<dbReference type="WBParaSite" id="ALUE_0000236501-mRNA-1">
    <property type="protein sequence ID" value="ALUE_0000236501-mRNA-1"/>
    <property type="gene ID" value="ALUE_0000236501"/>
</dbReference>
<keyword evidence="2" id="KW-1185">Reference proteome</keyword>
<organism evidence="2 3">
    <name type="scientific">Ascaris lumbricoides</name>
    <name type="common">Giant roundworm</name>
    <dbReference type="NCBI Taxonomy" id="6252"/>
    <lineage>
        <taxon>Eukaryota</taxon>
        <taxon>Metazoa</taxon>
        <taxon>Ecdysozoa</taxon>
        <taxon>Nematoda</taxon>
        <taxon>Chromadorea</taxon>
        <taxon>Rhabditida</taxon>
        <taxon>Spirurina</taxon>
        <taxon>Ascaridomorpha</taxon>
        <taxon>Ascaridoidea</taxon>
        <taxon>Ascarididae</taxon>
        <taxon>Ascaris</taxon>
    </lineage>
</organism>
<dbReference type="Gene3D" id="3.90.660.10">
    <property type="match status" value="1"/>
</dbReference>
<proteinExistence type="predicted"/>
<protein>
    <submittedName>
        <fullName evidence="3">Amino_oxidase domain-containing protein</fullName>
    </submittedName>
</protein>
<dbReference type="Proteomes" id="UP000036681">
    <property type="component" value="Unplaced"/>
</dbReference>
<dbReference type="GO" id="GO:0016491">
    <property type="term" value="F:oxidoreductase activity"/>
    <property type="evidence" value="ECO:0007669"/>
    <property type="project" value="InterPro"/>
</dbReference>
<evidence type="ECO:0000313" key="3">
    <source>
        <dbReference type="WBParaSite" id="ALUE_0000236501-mRNA-1"/>
    </source>
</evidence>
<evidence type="ECO:0000259" key="1">
    <source>
        <dbReference type="Pfam" id="PF01593"/>
    </source>
</evidence>